<evidence type="ECO:0000256" key="4">
    <source>
        <dbReference type="ARBA" id="ARBA00023134"/>
    </source>
</evidence>
<evidence type="ECO:0000256" key="5">
    <source>
        <dbReference type="ARBA" id="ARBA00023136"/>
    </source>
</evidence>
<proteinExistence type="predicted"/>
<keyword evidence="9" id="KW-1185">Reference proteome</keyword>
<dbReference type="Pfam" id="PF00350">
    <property type="entry name" value="Dynamin_N"/>
    <property type="match status" value="1"/>
</dbReference>
<gene>
    <name evidence="8" type="ORF">SAMN05878503_11027</name>
</gene>
<evidence type="ECO:0000256" key="1">
    <source>
        <dbReference type="ARBA" id="ARBA00004370"/>
    </source>
</evidence>
<sequence length="708" mass="78110">MKMTMGGAMQIGTLQHKEIAALRRIVTDIEEAAGRESREPFARLRNRLDGWTARVAVIGQVKAGKSSFLNAFIGQLGLLPSDVNPWTSVVTNLRINQRGDPALGASFRFFDEASWDEIVHGDPKVRRMAEEMLPGFDSSVLLRQAQEMRERAQRRLGRAYATLLGTTHDYDFLSPDLLQSYVCAGPGADEGLEAETLGRYASITREADVYLRLPEFAVPVILTDTPGVNDPFLVRDEFTCRSLDRSDIFIVVLSAHQPLTEADVALLRMLSAERAKNVIVFINRIDELEELESEIDALIEDVAARLATAIPDVAFSIHAGSAWLAELALRDDAEAQALRDETLAALTPYLQARHGHLPDSQSERLMLASGLPEVKRTLGSLIDLGAGYQQLGTIQEDLRAEVRALIALCKRERESVTQQVESAGAQRAARFLSEMRSELDALSDLGRRLDDRFEAMAAAVDRILARSSGALQQAMDATIRSFVDAQHHEIAARAPRTDVGPVTIDLVALAGRIERDVTDTYARHRAALDTALNDCLVSCAAIAGERFEGIAEGISLRELPHDEFMTMLALSRKTLTVDAITARSWAFWRRPGLDVQKTSDAMRRITLAELLPWSHKILRASNEAQAGRVLAGKERIQVILSMVEKATAERAQRLRTDSAVLAQLVADPVRAAQMVNRLQSRLEVLDRRIQLLSISDSRLSKSHLAAAA</sequence>
<protein>
    <submittedName>
        <fullName evidence="8">Dynamin family protein</fullName>
    </submittedName>
</protein>
<dbReference type="AlphaFoldDB" id="A0A285CVE9"/>
<dbReference type="InterPro" id="IPR027417">
    <property type="entry name" value="P-loop_NTPase"/>
</dbReference>
<reference evidence="9" key="1">
    <citation type="submission" date="2017-08" db="EMBL/GenBank/DDBJ databases">
        <authorList>
            <person name="Varghese N."/>
            <person name="Submissions S."/>
        </authorList>
    </citation>
    <scope>NUCLEOTIDE SEQUENCE [LARGE SCALE GENOMIC DNA]</scope>
    <source>
        <strain evidence="9">JA234</strain>
    </source>
</reference>
<dbReference type="EMBL" id="OAOQ01000010">
    <property type="protein sequence ID" value="SNX71551.1"/>
    <property type="molecule type" value="Genomic_DNA"/>
</dbReference>
<keyword evidence="4" id="KW-0342">GTP-binding</keyword>
<dbReference type="GO" id="GO:0016020">
    <property type="term" value="C:membrane"/>
    <property type="evidence" value="ECO:0007669"/>
    <property type="project" value="UniProtKB-SubCell"/>
</dbReference>
<dbReference type="PANTHER" id="PTHR10465:SF0">
    <property type="entry name" value="SARCALUMENIN"/>
    <property type="match status" value="1"/>
</dbReference>
<dbReference type="InterPro" id="IPR045063">
    <property type="entry name" value="Dynamin_N"/>
</dbReference>
<organism evidence="8 9">
    <name type="scientific">Cereibacter ovatus</name>
    <dbReference type="NCBI Taxonomy" id="439529"/>
    <lineage>
        <taxon>Bacteria</taxon>
        <taxon>Pseudomonadati</taxon>
        <taxon>Pseudomonadota</taxon>
        <taxon>Alphaproteobacteria</taxon>
        <taxon>Rhodobacterales</taxon>
        <taxon>Paracoccaceae</taxon>
        <taxon>Cereibacter</taxon>
    </lineage>
</organism>
<dbReference type="SUPFAM" id="SSF52540">
    <property type="entry name" value="P-loop containing nucleoside triphosphate hydrolases"/>
    <property type="match status" value="1"/>
</dbReference>
<keyword evidence="6" id="KW-0175">Coiled coil</keyword>
<evidence type="ECO:0000313" key="9">
    <source>
        <dbReference type="Proteomes" id="UP000219467"/>
    </source>
</evidence>
<dbReference type="Gene3D" id="3.40.50.300">
    <property type="entry name" value="P-loop containing nucleotide triphosphate hydrolases"/>
    <property type="match status" value="2"/>
</dbReference>
<dbReference type="GO" id="GO:0005525">
    <property type="term" value="F:GTP binding"/>
    <property type="evidence" value="ECO:0007669"/>
    <property type="project" value="UniProtKB-KW"/>
</dbReference>
<keyword evidence="2" id="KW-0547">Nucleotide-binding</keyword>
<dbReference type="RefSeq" id="WP_235840984.1">
    <property type="nucleotide sequence ID" value="NZ_OAOQ01000010.1"/>
</dbReference>
<name>A0A285CVE9_9RHOB</name>
<evidence type="ECO:0000256" key="6">
    <source>
        <dbReference type="SAM" id="Coils"/>
    </source>
</evidence>
<feature type="coiled-coil region" evidence="6">
    <location>
        <begin position="281"/>
        <end position="308"/>
    </location>
</feature>
<keyword evidence="3" id="KW-0378">Hydrolase</keyword>
<feature type="domain" description="Dynamin N-terminal" evidence="7">
    <location>
        <begin position="55"/>
        <end position="283"/>
    </location>
</feature>
<evidence type="ECO:0000313" key="8">
    <source>
        <dbReference type="EMBL" id="SNX71551.1"/>
    </source>
</evidence>
<accession>A0A285CVE9</accession>
<comment type="subcellular location">
    <subcellularLocation>
        <location evidence="1">Membrane</location>
    </subcellularLocation>
</comment>
<evidence type="ECO:0000256" key="2">
    <source>
        <dbReference type="ARBA" id="ARBA00022741"/>
    </source>
</evidence>
<dbReference type="Proteomes" id="UP000219467">
    <property type="component" value="Unassembled WGS sequence"/>
</dbReference>
<dbReference type="PANTHER" id="PTHR10465">
    <property type="entry name" value="TRANSMEMBRANE GTPASE FZO1"/>
    <property type="match status" value="1"/>
</dbReference>
<dbReference type="GO" id="GO:0003924">
    <property type="term" value="F:GTPase activity"/>
    <property type="evidence" value="ECO:0007669"/>
    <property type="project" value="InterPro"/>
</dbReference>
<dbReference type="InterPro" id="IPR027094">
    <property type="entry name" value="Mitofusin_fam"/>
</dbReference>
<evidence type="ECO:0000259" key="7">
    <source>
        <dbReference type="Pfam" id="PF00350"/>
    </source>
</evidence>
<keyword evidence="5" id="KW-0472">Membrane</keyword>
<evidence type="ECO:0000256" key="3">
    <source>
        <dbReference type="ARBA" id="ARBA00022801"/>
    </source>
</evidence>